<feature type="region of interest" description="Disordered" evidence="1">
    <location>
        <begin position="1"/>
        <end position="70"/>
    </location>
</feature>
<organism evidence="2">
    <name type="scientific">Oryza barthii</name>
    <dbReference type="NCBI Taxonomy" id="65489"/>
    <lineage>
        <taxon>Eukaryota</taxon>
        <taxon>Viridiplantae</taxon>
        <taxon>Streptophyta</taxon>
        <taxon>Embryophyta</taxon>
        <taxon>Tracheophyta</taxon>
        <taxon>Spermatophyta</taxon>
        <taxon>Magnoliopsida</taxon>
        <taxon>Liliopsida</taxon>
        <taxon>Poales</taxon>
        <taxon>Poaceae</taxon>
        <taxon>BOP clade</taxon>
        <taxon>Oryzoideae</taxon>
        <taxon>Oryzeae</taxon>
        <taxon>Oryzinae</taxon>
        <taxon>Oryza</taxon>
    </lineage>
</organism>
<protein>
    <submittedName>
        <fullName evidence="2">Uncharacterized protein</fullName>
    </submittedName>
</protein>
<dbReference type="HOGENOM" id="CLU_158244_2_0_1"/>
<sequence length="70" mass="7545">MSEETSREGLRDGRSCRCVNGEEDDESGEKSTGDEATLRRAPLSVPTTSGDGPQAATLQPERATQRQHKA</sequence>
<evidence type="ECO:0000313" key="3">
    <source>
        <dbReference type="Proteomes" id="UP000026960"/>
    </source>
</evidence>
<dbReference type="Gramene" id="OBART09G16110.1">
    <property type="protein sequence ID" value="OBART09G16110.1"/>
    <property type="gene ID" value="OBART09G16110"/>
</dbReference>
<feature type="compositionally biased region" description="Basic and acidic residues" evidence="1">
    <location>
        <begin position="28"/>
        <end position="38"/>
    </location>
</feature>
<name>A0A0D3H8T6_9ORYZ</name>
<dbReference type="PaxDb" id="65489-OBART09G16110.1"/>
<dbReference type="AlphaFoldDB" id="A0A0D3H8T6"/>
<evidence type="ECO:0000256" key="1">
    <source>
        <dbReference type="SAM" id="MobiDB-lite"/>
    </source>
</evidence>
<reference evidence="2" key="1">
    <citation type="journal article" date="2009" name="Rice">
        <title>De Novo Next Generation Sequencing of Plant Genomes.</title>
        <authorList>
            <person name="Rounsley S."/>
            <person name="Marri P.R."/>
            <person name="Yu Y."/>
            <person name="He R."/>
            <person name="Sisneros N."/>
            <person name="Goicoechea J.L."/>
            <person name="Lee S.J."/>
            <person name="Angelova A."/>
            <person name="Kudrna D."/>
            <person name="Luo M."/>
            <person name="Affourtit J."/>
            <person name="Desany B."/>
            <person name="Knight J."/>
            <person name="Niazi F."/>
            <person name="Egholm M."/>
            <person name="Wing R.A."/>
        </authorList>
    </citation>
    <scope>NUCLEOTIDE SEQUENCE [LARGE SCALE GENOMIC DNA]</scope>
    <source>
        <strain evidence="2">cv. IRGC 105608</strain>
    </source>
</reference>
<reference evidence="2" key="2">
    <citation type="submission" date="2015-03" db="UniProtKB">
        <authorList>
            <consortium name="EnsemblPlants"/>
        </authorList>
    </citation>
    <scope>IDENTIFICATION</scope>
</reference>
<feature type="compositionally biased region" description="Basic and acidic residues" evidence="1">
    <location>
        <begin position="1"/>
        <end position="15"/>
    </location>
</feature>
<dbReference type="EnsemblPlants" id="OBART09G16110.1">
    <property type="protein sequence ID" value="OBART09G16110.1"/>
    <property type="gene ID" value="OBART09G16110"/>
</dbReference>
<proteinExistence type="predicted"/>
<evidence type="ECO:0000313" key="2">
    <source>
        <dbReference type="EnsemblPlants" id="OBART09G16110.1"/>
    </source>
</evidence>
<accession>A0A0D3H8T6</accession>
<keyword evidence="3" id="KW-1185">Reference proteome</keyword>
<dbReference type="Proteomes" id="UP000026960">
    <property type="component" value="Chromosome 9"/>
</dbReference>